<dbReference type="STRING" id="1618738.UV76_C0014G0019"/>
<accession>A0A0G1DQW0</accession>
<protein>
    <submittedName>
        <fullName evidence="1">Uncharacterized protein</fullName>
    </submittedName>
</protein>
<dbReference type="EMBL" id="LCFS01000014">
    <property type="protein sequence ID" value="KKT00040.1"/>
    <property type="molecule type" value="Genomic_DNA"/>
</dbReference>
<dbReference type="Proteomes" id="UP000034646">
    <property type="component" value="Unassembled WGS sequence"/>
</dbReference>
<gene>
    <name evidence="1" type="ORF">UV76_C0014G0019</name>
</gene>
<evidence type="ECO:0000313" key="2">
    <source>
        <dbReference type="Proteomes" id="UP000034646"/>
    </source>
</evidence>
<sequence>MTPEKFMYLVVFSICVALLLVAAGGEVWDRVGPKLKNLKERFDSKVSDLLDL</sequence>
<evidence type="ECO:0000313" key="1">
    <source>
        <dbReference type="EMBL" id="KKT00040.1"/>
    </source>
</evidence>
<comment type="caution">
    <text evidence="1">The sequence shown here is derived from an EMBL/GenBank/DDBJ whole genome shotgun (WGS) entry which is preliminary data.</text>
</comment>
<name>A0A0G1DQW0_9BACT</name>
<reference evidence="1 2" key="1">
    <citation type="journal article" date="2015" name="Nature">
        <title>rRNA introns, odd ribosomes, and small enigmatic genomes across a large radiation of phyla.</title>
        <authorList>
            <person name="Brown C.T."/>
            <person name="Hug L.A."/>
            <person name="Thomas B.C."/>
            <person name="Sharon I."/>
            <person name="Castelle C.J."/>
            <person name="Singh A."/>
            <person name="Wilkins M.J."/>
            <person name="Williams K.H."/>
            <person name="Banfield J.F."/>
        </authorList>
    </citation>
    <scope>NUCLEOTIDE SEQUENCE [LARGE SCALE GENOMIC DNA]</scope>
</reference>
<organism evidence="1 2">
    <name type="scientific">Candidatus Nomurabacteria bacterium GW2011_GWA2_43_15</name>
    <dbReference type="NCBI Taxonomy" id="1618738"/>
    <lineage>
        <taxon>Bacteria</taxon>
        <taxon>Candidatus Nomuraibacteriota</taxon>
    </lineage>
</organism>
<proteinExistence type="predicted"/>
<dbReference type="AlphaFoldDB" id="A0A0G1DQW0"/>